<accession>A0AAV1RDD6</accession>
<keyword evidence="14" id="KW-0472">Membrane</keyword>
<feature type="region of interest" description="Disordered" evidence="17">
    <location>
        <begin position="1"/>
        <end position="105"/>
    </location>
</feature>
<dbReference type="InterPro" id="IPR006703">
    <property type="entry name" value="G_AIG1"/>
</dbReference>
<evidence type="ECO:0000259" key="18">
    <source>
        <dbReference type="PROSITE" id="PS51720"/>
    </source>
</evidence>
<dbReference type="Pfam" id="PF04548">
    <property type="entry name" value="AIG1"/>
    <property type="match status" value="1"/>
</dbReference>
<keyword evidence="13" id="KW-0342">GTP-binding</keyword>
<dbReference type="GO" id="GO:0009707">
    <property type="term" value="C:chloroplast outer membrane"/>
    <property type="evidence" value="ECO:0007669"/>
    <property type="project" value="UniProtKB-SubCell"/>
</dbReference>
<evidence type="ECO:0000256" key="9">
    <source>
        <dbReference type="ARBA" id="ARBA00022805"/>
    </source>
</evidence>
<keyword evidence="5" id="KW-0812">Transmembrane</keyword>
<evidence type="ECO:0000256" key="8">
    <source>
        <dbReference type="ARBA" id="ARBA00022801"/>
    </source>
</evidence>
<feature type="domain" description="AIG1-type G" evidence="18">
    <location>
        <begin position="380"/>
        <end position="615"/>
    </location>
</feature>
<feature type="compositionally biased region" description="Polar residues" evidence="17">
    <location>
        <begin position="1"/>
        <end position="16"/>
    </location>
</feature>
<keyword evidence="20" id="KW-1185">Reference proteome</keyword>
<dbReference type="GO" id="GO:0045036">
    <property type="term" value="P:protein targeting to chloroplast"/>
    <property type="evidence" value="ECO:0007669"/>
    <property type="project" value="TreeGrafter"/>
</dbReference>
<dbReference type="EMBL" id="CAWUPB010000913">
    <property type="protein sequence ID" value="CAK7333193.1"/>
    <property type="molecule type" value="Genomic_DNA"/>
</dbReference>
<evidence type="ECO:0000256" key="4">
    <source>
        <dbReference type="ARBA" id="ARBA00022640"/>
    </source>
</evidence>
<dbReference type="Gene3D" id="3.40.50.300">
    <property type="entry name" value="P-loop containing nucleotide triphosphate hydrolases"/>
    <property type="match status" value="1"/>
</dbReference>
<feature type="compositionally biased region" description="Basic and acidic residues" evidence="17">
    <location>
        <begin position="71"/>
        <end position="87"/>
    </location>
</feature>
<keyword evidence="11" id="KW-0653">Protein transport</keyword>
<evidence type="ECO:0000256" key="15">
    <source>
        <dbReference type="ARBA" id="ARBA00023766"/>
    </source>
</evidence>
<keyword evidence="7" id="KW-0547">Nucleotide-binding</keyword>
<dbReference type="GO" id="GO:0046872">
    <property type="term" value="F:metal ion binding"/>
    <property type="evidence" value="ECO:0007669"/>
    <property type="project" value="UniProtKB-KW"/>
</dbReference>
<keyword evidence="2" id="KW-0813">Transport</keyword>
<keyword evidence="12" id="KW-1133">Transmembrane helix</keyword>
<name>A0AAV1RDD6_9ROSI</name>
<comment type="subcellular location">
    <subcellularLocation>
        <location evidence="15">Plastid</location>
        <location evidence="15">Chloroplast outer membrane</location>
        <topology evidence="15">Single-pass membrane protein</topology>
    </subcellularLocation>
</comment>
<evidence type="ECO:0000256" key="1">
    <source>
        <dbReference type="ARBA" id="ARBA00001946"/>
    </source>
</evidence>
<dbReference type="InterPro" id="IPR024283">
    <property type="entry name" value="TOC159_MAD"/>
</dbReference>
<organism evidence="19 20">
    <name type="scientific">Dovyalis caffra</name>
    <dbReference type="NCBI Taxonomy" id="77055"/>
    <lineage>
        <taxon>Eukaryota</taxon>
        <taxon>Viridiplantae</taxon>
        <taxon>Streptophyta</taxon>
        <taxon>Embryophyta</taxon>
        <taxon>Tracheophyta</taxon>
        <taxon>Spermatophyta</taxon>
        <taxon>Magnoliopsida</taxon>
        <taxon>eudicotyledons</taxon>
        <taxon>Gunneridae</taxon>
        <taxon>Pentapetalae</taxon>
        <taxon>rosids</taxon>
        <taxon>fabids</taxon>
        <taxon>Malpighiales</taxon>
        <taxon>Salicaceae</taxon>
        <taxon>Flacourtieae</taxon>
        <taxon>Dovyalis</taxon>
    </lineage>
</organism>
<keyword evidence="4" id="KW-0934">Plastid</keyword>
<dbReference type="GO" id="GO:0015031">
    <property type="term" value="P:protein transport"/>
    <property type="evidence" value="ECO:0007669"/>
    <property type="project" value="UniProtKB-KW"/>
</dbReference>
<evidence type="ECO:0000256" key="13">
    <source>
        <dbReference type="ARBA" id="ARBA00023134"/>
    </source>
</evidence>
<evidence type="ECO:0000256" key="17">
    <source>
        <dbReference type="SAM" id="MobiDB-lite"/>
    </source>
</evidence>
<dbReference type="SUPFAM" id="SSF52540">
    <property type="entry name" value="P-loop containing nucleoside triphosphate hydrolases"/>
    <property type="match status" value="1"/>
</dbReference>
<keyword evidence="10" id="KW-0460">Magnesium</keyword>
<proteinExistence type="inferred from homology"/>
<evidence type="ECO:0000256" key="2">
    <source>
        <dbReference type="ARBA" id="ARBA00022448"/>
    </source>
</evidence>
<dbReference type="GO" id="GO:0005525">
    <property type="term" value="F:GTP binding"/>
    <property type="evidence" value="ECO:0007669"/>
    <property type="project" value="UniProtKB-KW"/>
</dbReference>
<gene>
    <name evidence="19" type="ORF">DCAF_LOCUS9362</name>
</gene>
<evidence type="ECO:0000256" key="10">
    <source>
        <dbReference type="ARBA" id="ARBA00022842"/>
    </source>
</evidence>
<keyword evidence="3" id="KW-0150">Chloroplast</keyword>
<evidence type="ECO:0000256" key="6">
    <source>
        <dbReference type="ARBA" id="ARBA00022723"/>
    </source>
</evidence>
<dbReference type="InterPro" id="IPR045058">
    <property type="entry name" value="GIMA/IAN/Toc"/>
</dbReference>
<evidence type="ECO:0000256" key="5">
    <source>
        <dbReference type="ARBA" id="ARBA00022692"/>
    </source>
</evidence>
<evidence type="ECO:0000256" key="12">
    <source>
        <dbReference type="ARBA" id="ARBA00022989"/>
    </source>
</evidence>
<dbReference type="PANTHER" id="PTHR10903">
    <property type="entry name" value="GTPASE, IMAP FAMILY MEMBER-RELATED"/>
    <property type="match status" value="1"/>
</dbReference>
<dbReference type="FunFam" id="3.40.50.300:FF:000413">
    <property type="entry name" value="Translocase of chloroplast 120, chloroplastic"/>
    <property type="match status" value="1"/>
</dbReference>
<comment type="similarity">
    <text evidence="16">Belongs to the TRAFAC class TrmE-Era-EngA-EngB-Septin-like GTPase superfamily. AIG1/Toc34/Toc159-like paraseptin GTPase family. TOC159 subfamily.</text>
</comment>
<dbReference type="Pfam" id="PF11886">
    <property type="entry name" value="TOC159_MAD"/>
    <property type="match status" value="1"/>
</dbReference>
<sequence>MSELEQSLAFSSPSRTEVSDDQSEKIGEQITADSGEEADTVKVQMGKESIDSPSATGISHDYPHQQIIADPDEKADILKEKSREKSLDSSSGKINEQIIADADEEGNTVTEKIGKELFDSPSGTEFSHDRSQRTNEQIITDSDEEAGIVEEEMARELADTVKEQMAKELFDSLSGVEVSHDHSQRIHEQIIADSDEEADAIKEQIGGELFDASSGRIDGQIFTDSDEEGDMDTEQIGNDLLESDALAALLKAATSAGMDGGRVALTSPDGSRVFSLERLVGSDSPFRIVRPAPLSEAVEDVVKNDLNEEDKKVIEKIQQTAVKFLRLVQRLGQSREDSIVAQVLHRLVVAARAHVNQEFSLENAEKIAMQLEAEGKDDLDFSLNILVLGKTGVGKSATINSIFGEKKVEINAFEPATTMAKEVAGTVDGAKIRIIDTPGLRSSVKEEAINQKILASIKTLIKKFPPDVVLYTDRLDTHSRDLNDLPLLRLLTKSLTSSIWKNSIVTLTHASSPPPDGPSGSPLSFEMFVGQRSHVIQQAISQAVGDLRMIHPRMMHPVSLVENHPLCQKNETREYILPNGQSWRPQLLLLCYSLKILAEASSIAKPLDPFDHKKPFGGDDIDLDIDLVDLSDSDEENEDEYDQLPPFKPLKKSQVAKLSKEQKKAYLEEYDYRVKLLQKKQWREEVKRMKEMKKKGKDGRNDYDGIREDVDQEDVSPATVPVAMPDFILPPSFDSDNPSYRYRALEPSSQFLVRPVLDSHGWDHDCGYDGVSLERNLAVAGQFPGAFAAQITKDKKDFNIHLDSSVCAKHGENGSTMAGFDIQNVGRQLSYILRSETKFKNFKMNKTSAGISITLLGENVATGLKIEDQIAVANRLALVGAAGAVRSGGDTAYGANFEVHLKSKDFPIEQDQSTLGLSLMKWRGDLGLMANLQSQFSIGRNSKMAVRFGMNNKRSGQVTIKTSSSEMQVALIAIVPIAASLLRSICHGFAASNSQTLDY</sequence>
<keyword evidence="9" id="KW-1002">Plastid outer membrane</keyword>
<evidence type="ECO:0000313" key="20">
    <source>
        <dbReference type="Proteomes" id="UP001314170"/>
    </source>
</evidence>
<reference evidence="19 20" key="1">
    <citation type="submission" date="2024-01" db="EMBL/GenBank/DDBJ databases">
        <authorList>
            <person name="Waweru B."/>
        </authorList>
    </citation>
    <scope>NUCLEOTIDE SEQUENCE [LARGE SCALE GENOMIC DNA]</scope>
</reference>
<evidence type="ECO:0000256" key="3">
    <source>
        <dbReference type="ARBA" id="ARBA00022528"/>
    </source>
</evidence>
<comment type="caution">
    <text evidence="19">The sequence shown here is derived from an EMBL/GenBank/DDBJ whole genome shotgun (WGS) entry which is preliminary data.</text>
</comment>
<dbReference type="PANTHER" id="PTHR10903:SF127">
    <property type="entry name" value="TRANSLOCASE OF CHLOROPLAST 159, CHLOROPLASTIC-LIKE"/>
    <property type="match status" value="1"/>
</dbReference>
<comment type="cofactor">
    <cofactor evidence="1">
        <name>Mg(2+)</name>
        <dbReference type="ChEBI" id="CHEBI:18420"/>
    </cofactor>
</comment>
<protein>
    <recommendedName>
        <fullName evidence="18">AIG1-type G domain-containing protein</fullName>
    </recommendedName>
</protein>
<evidence type="ECO:0000256" key="11">
    <source>
        <dbReference type="ARBA" id="ARBA00022927"/>
    </source>
</evidence>
<evidence type="ECO:0000256" key="7">
    <source>
        <dbReference type="ARBA" id="ARBA00022741"/>
    </source>
</evidence>
<evidence type="ECO:0000256" key="14">
    <source>
        <dbReference type="ARBA" id="ARBA00023136"/>
    </source>
</evidence>
<dbReference type="Proteomes" id="UP001314170">
    <property type="component" value="Unassembled WGS sequence"/>
</dbReference>
<keyword evidence="6" id="KW-0479">Metal-binding</keyword>
<dbReference type="GO" id="GO:0016787">
    <property type="term" value="F:hydrolase activity"/>
    <property type="evidence" value="ECO:0007669"/>
    <property type="project" value="UniProtKB-KW"/>
</dbReference>
<dbReference type="PROSITE" id="PS51720">
    <property type="entry name" value="G_AIG1"/>
    <property type="match status" value="1"/>
</dbReference>
<evidence type="ECO:0000313" key="19">
    <source>
        <dbReference type="EMBL" id="CAK7333193.1"/>
    </source>
</evidence>
<evidence type="ECO:0000256" key="16">
    <source>
        <dbReference type="ARBA" id="ARBA00023775"/>
    </source>
</evidence>
<keyword evidence="8" id="KW-0378">Hydrolase</keyword>
<dbReference type="InterPro" id="IPR027417">
    <property type="entry name" value="P-loop_NTPase"/>
</dbReference>
<dbReference type="AlphaFoldDB" id="A0AAV1RDD6"/>